<protein>
    <submittedName>
        <fullName evidence="2">Uncharacterized protein</fullName>
    </submittedName>
</protein>
<feature type="non-terminal residue" evidence="2">
    <location>
        <position position="239"/>
    </location>
</feature>
<feature type="transmembrane region" description="Helical" evidence="1">
    <location>
        <begin position="196"/>
        <end position="216"/>
    </location>
</feature>
<evidence type="ECO:0000313" key="2">
    <source>
        <dbReference type="EMBL" id="SVE34426.1"/>
    </source>
</evidence>
<proteinExistence type="predicted"/>
<dbReference type="EMBL" id="UINC01210794">
    <property type="protein sequence ID" value="SVE34426.1"/>
    <property type="molecule type" value="Genomic_DNA"/>
</dbReference>
<feature type="non-terminal residue" evidence="2">
    <location>
        <position position="1"/>
    </location>
</feature>
<sequence>KLVETGMIIGLFDSLGQEIEKPVLDRLSLDIKIVAFPIEFETKVIDCVKIIEEFCHKLQSCFPSLRYSKIDFLRQVSVQSVSFLDIEENSFNRVKISKIIEEYIENKLSSDIDKTGDRFTRLLENKLNEMQIERHKQPVGPSTVSYENKRSGPVGLKQNVPSPSLYSNTGNNEKVLFNKFWGWFKKIGWFEKIEPMASIGVIIVFCITFLFFLFFYKNGSLAPERIKLLEDIDGWSWGE</sequence>
<organism evidence="2">
    <name type="scientific">marine metagenome</name>
    <dbReference type="NCBI Taxonomy" id="408172"/>
    <lineage>
        <taxon>unclassified sequences</taxon>
        <taxon>metagenomes</taxon>
        <taxon>ecological metagenomes</taxon>
    </lineage>
</organism>
<keyword evidence="1" id="KW-0472">Membrane</keyword>
<keyword evidence="1" id="KW-1133">Transmembrane helix</keyword>
<name>A0A383CPZ2_9ZZZZ</name>
<accession>A0A383CPZ2</accession>
<keyword evidence="1" id="KW-0812">Transmembrane</keyword>
<reference evidence="2" key="1">
    <citation type="submission" date="2018-05" db="EMBL/GenBank/DDBJ databases">
        <authorList>
            <person name="Lanie J.A."/>
            <person name="Ng W.-L."/>
            <person name="Kazmierczak K.M."/>
            <person name="Andrzejewski T.M."/>
            <person name="Davidsen T.M."/>
            <person name="Wayne K.J."/>
            <person name="Tettelin H."/>
            <person name="Glass J.I."/>
            <person name="Rusch D."/>
            <person name="Podicherti R."/>
            <person name="Tsui H.-C.T."/>
            <person name="Winkler M.E."/>
        </authorList>
    </citation>
    <scope>NUCLEOTIDE SEQUENCE</scope>
</reference>
<dbReference type="AlphaFoldDB" id="A0A383CPZ2"/>
<gene>
    <name evidence="2" type="ORF">METZ01_LOCUS487280</name>
</gene>
<evidence type="ECO:0000256" key="1">
    <source>
        <dbReference type="SAM" id="Phobius"/>
    </source>
</evidence>